<evidence type="ECO:0000313" key="3">
    <source>
        <dbReference type="Proteomes" id="UP000319812"/>
    </source>
</evidence>
<comment type="caution">
    <text evidence="2">The sequence shown here is derived from an EMBL/GenBank/DDBJ whole genome shotgun (WGS) entry which is preliminary data.</text>
</comment>
<keyword evidence="1" id="KW-0472">Membrane</keyword>
<sequence length="150" mass="15825">MVERGVSLVELMVAMAIGMLVLLGAGRLYLDGVDNLARVEALGKRQQAVMLGALLVLRDIRRGGVEPGRYALVEAANGEGCSLYDSQAGEPLVDGLAATAASCETSRPVQASGRAGLYRIRLQPLAEATPVVLHGMDRRMAVRRATQAAP</sequence>
<keyword evidence="1" id="KW-0812">Transmembrane</keyword>
<accession>A0A4Y4F7W2</accession>
<dbReference type="EMBL" id="BJOC01000030">
    <property type="protein sequence ID" value="GED23208.1"/>
    <property type="molecule type" value="Genomic_DNA"/>
</dbReference>
<reference evidence="2 3" key="1">
    <citation type="submission" date="2019-06" db="EMBL/GenBank/DDBJ databases">
        <title>Whole genome shotgun sequence of Halomonas halmophila NBRC 15537.</title>
        <authorList>
            <person name="Hosoyama A."/>
            <person name="Uohara A."/>
            <person name="Ohji S."/>
            <person name="Ichikawa N."/>
        </authorList>
    </citation>
    <scope>NUCLEOTIDE SEQUENCE [LARGE SCALE GENOMIC DNA]</scope>
    <source>
        <strain evidence="2 3">NBRC 15537</strain>
    </source>
</reference>
<dbReference type="PROSITE" id="PS00409">
    <property type="entry name" value="PROKAR_NTER_METHYL"/>
    <property type="match status" value="1"/>
</dbReference>
<name>A0A4Y4F7W2_9GAMM</name>
<protein>
    <recommendedName>
        <fullName evidence="4">Prepilin-type N-terminal cleavage/methylation domain-containing protein</fullName>
    </recommendedName>
</protein>
<proteinExistence type="predicted"/>
<feature type="transmembrane region" description="Helical" evidence="1">
    <location>
        <begin position="12"/>
        <end position="30"/>
    </location>
</feature>
<keyword evidence="3" id="KW-1185">Reference proteome</keyword>
<evidence type="ECO:0000313" key="2">
    <source>
        <dbReference type="EMBL" id="GED23208.1"/>
    </source>
</evidence>
<evidence type="ECO:0008006" key="4">
    <source>
        <dbReference type="Google" id="ProtNLM"/>
    </source>
</evidence>
<evidence type="ECO:0000256" key="1">
    <source>
        <dbReference type="SAM" id="Phobius"/>
    </source>
</evidence>
<dbReference type="InterPro" id="IPR012902">
    <property type="entry name" value="N_methyl_site"/>
</dbReference>
<dbReference type="AlphaFoldDB" id="A0A4Y4F7W2"/>
<dbReference type="Proteomes" id="UP000319812">
    <property type="component" value="Unassembled WGS sequence"/>
</dbReference>
<organism evidence="2 3">
    <name type="scientific">Halomonas halmophila</name>
    <dbReference type="NCBI Taxonomy" id="252"/>
    <lineage>
        <taxon>Bacteria</taxon>
        <taxon>Pseudomonadati</taxon>
        <taxon>Pseudomonadota</taxon>
        <taxon>Gammaproteobacteria</taxon>
        <taxon>Oceanospirillales</taxon>
        <taxon>Halomonadaceae</taxon>
        <taxon>Halomonas</taxon>
    </lineage>
</organism>
<gene>
    <name evidence="2" type="ORF">HHA01_21850</name>
</gene>
<keyword evidence="1" id="KW-1133">Transmembrane helix</keyword>
<dbReference type="Pfam" id="PF07963">
    <property type="entry name" value="N_methyl"/>
    <property type="match status" value="1"/>
</dbReference>